<feature type="region of interest" description="Disordered" evidence="1">
    <location>
        <begin position="19"/>
        <end position="39"/>
    </location>
</feature>
<accession>A0A834IBJ7</accession>
<gene>
    <name evidence="2" type="ORF">GWI33_011483</name>
</gene>
<name>A0A834IBJ7_RHYFE</name>
<evidence type="ECO:0000313" key="3">
    <source>
        <dbReference type="Proteomes" id="UP000625711"/>
    </source>
</evidence>
<protein>
    <submittedName>
        <fullName evidence="2">Uncharacterized protein</fullName>
    </submittedName>
</protein>
<dbReference type="Proteomes" id="UP000625711">
    <property type="component" value="Unassembled WGS sequence"/>
</dbReference>
<dbReference type="EMBL" id="JAACXV010009542">
    <property type="protein sequence ID" value="KAF7275628.1"/>
    <property type="molecule type" value="Genomic_DNA"/>
</dbReference>
<reference evidence="2" key="1">
    <citation type="submission" date="2020-08" db="EMBL/GenBank/DDBJ databases">
        <title>Genome sequencing and assembly of the red palm weevil Rhynchophorus ferrugineus.</title>
        <authorList>
            <person name="Dias G.B."/>
            <person name="Bergman C.M."/>
            <person name="Manee M."/>
        </authorList>
    </citation>
    <scope>NUCLEOTIDE SEQUENCE</scope>
    <source>
        <strain evidence="2">AA-2017</strain>
        <tissue evidence="2">Whole larva</tissue>
    </source>
</reference>
<dbReference type="AlphaFoldDB" id="A0A834IBJ7"/>
<comment type="caution">
    <text evidence="2">The sequence shown here is derived from an EMBL/GenBank/DDBJ whole genome shotgun (WGS) entry which is preliminary data.</text>
</comment>
<evidence type="ECO:0000256" key="1">
    <source>
        <dbReference type="SAM" id="MobiDB-lite"/>
    </source>
</evidence>
<proteinExistence type="predicted"/>
<keyword evidence="3" id="KW-1185">Reference proteome</keyword>
<feature type="compositionally biased region" description="Low complexity" evidence="1">
    <location>
        <begin position="25"/>
        <end position="39"/>
    </location>
</feature>
<organism evidence="2 3">
    <name type="scientific">Rhynchophorus ferrugineus</name>
    <name type="common">Red palm weevil</name>
    <name type="synonym">Curculio ferrugineus</name>
    <dbReference type="NCBI Taxonomy" id="354439"/>
    <lineage>
        <taxon>Eukaryota</taxon>
        <taxon>Metazoa</taxon>
        <taxon>Ecdysozoa</taxon>
        <taxon>Arthropoda</taxon>
        <taxon>Hexapoda</taxon>
        <taxon>Insecta</taxon>
        <taxon>Pterygota</taxon>
        <taxon>Neoptera</taxon>
        <taxon>Endopterygota</taxon>
        <taxon>Coleoptera</taxon>
        <taxon>Polyphaga</taxon>
        <taxon>Cucujiformia</taxon>
        <taxon>Curculionidae</taxon>
        <taxon>Dryophthorinae</taxon>
        <taxon>Rhynchophorus</taxon>
    </lineage>
</organism>
<evidence type="ECO:0000313" key="2">
    <source>
        <dbReference type="EMBL" id="KAF7275628.1"/>
    </source>
</evidence>
<sequence>MDDAKQWIVARPFSISARPATTDAPYSHSPPSLTSPLPLRPINLTMTPVDWINSIIGRPNNFHSYRNTKQNCERGELARCDLSGARRAPETEVLHEEG</sequence>